<dbReference type="Proteomes" id="UP000246464">
    <property type="component" value="Chromosome 5"/>
</dbReference>
<protein>
    <submittedName>
        <fullName evidence="2">Uncharacterized protein</fullName>
    </submittedName>
</protein>
<dbReference type="AlphaFoldDB" id="A0A2U9BBC9"/>
<feature type="compositionally biased region" description="Polar residues" evidence="1">
    <location>
        <begin position="9"/>
        <end position="20"/>
    </location>
</feature>
<organism evidence="2 3">
    <name type="scientific">Scophthalmus maximus</name>
    <name type="common">Turbot</name>
    <name type="synonym">Psetta maxima</name>
    <dbReference type="NCBI Taxonomy" id="52904"/>
    <lineage>
        <taxon>Eukaryota</taxon>
        <taxon>Metazoa</taxon>
        <taxon>Chordata</taxon>
        <taxon>Craniata</taxon>
        <taxon>Vertebrata</taxon>
        <taxon>Euteleostomi</taxon>
        <taxon>Actinopterygii</taxon>
        <taxon>Neopterygii</taxon>
        <taxon>Teleostei</taxon>
        <taxon>Neoteleostei</taxon>
        <taxon>Acanthomorphata</taxon>
        <taxon>Carangaria</taxon>
        <taxon>Pleuronectiformes</taxon>
        <taxon>Pleuronectoidei</taxon>
        <taxon>Scophthalmidae</taxon>
        <taxon>Scophthalmus</taxon>
    </lineage>
</organism>
<name>A0A2U9BBC9_SCOMX</name>
<evidence type="ECO:0000313" key="3">
    <source>
        <dbReference type="Proteomes" id="UP000246464"/>
    </source>
</evidence>
<gene>
    <name evidence="2" type="ORF">SMAX5B_005632</name>
</gene>
<evidence type="ECO:0000313" key="2">
    <source>
        <dbReference type="EMBL" id="AWP01245.1"/>
    </source>
</evidence>
<reference evidence="2 3" key="1">
    <citation type="submission" date="2017-12" db="EMBL/GenBank/DDBJ databases">
        <title>Integrating genomic resources of turbot (Scophthalmus maximus) in depth evaluation of genetic and physical mapping variation across individuals.</title>
        <authorList>
            <person name="Martinez P."/>
        </authorList>
    </citation>
    <scope>NUCLEOTIDE SEQUENCE [LARGE SCALE GENOMIC DNA]</scope>
</reference>
<feature type="region of interest" description="Disordered" evidence="1">
    <location>
        <begin position="1"/>
        <end position="29"/>
    </location>
</feature>
<evidence type="ECO:0000256" key="1">
    <source>
        <dbReference type="SAM" id="MobiDB-lite"/>
    </source>
</evidence>
<accession>A0A2U9BBC9</accession>
<sequence length="137" mass="14456">MFQLAGTLTCVSSGSPTSPASHRASGKGKLEGEHIHFTVSRLADETAQPILKHLLRKPVARLQLCGSTAALRSVFGISAALFTSETSFYSGMQTAGFLKSEPGGAVEAAVDSETDGESCSVMITQFVKSFISQNPCW</sequence>
<keyword evidence="3" id="KW-1185">Reference proteome</keyword>
<proteinExistence type="predicted"/>
<dbReference type="EMBL" id="CP026247">
    <property type="protein sequence ID" value="AWP01245.1"/>
    <property type="molecule type" value="Genomic_DNA"/>
</dbReference>